<dbReference type="GO" id="GO:0032446">
    <property type="term" value="P:protein modification by small protein conjugation"/>
    <property type="evidence" value="ECO:0007669"/>
    <property type="project" value="TreeGrafter"/>
</dbReference>
<accession>A0A822B875</accession>
<feature type="non-terminal residue" evidence="2">
    <location>
        <position position="1"/>
    </location>
</feature>
<feature type="non-terminal residue" evidence="2">
    <location>
        <position position="149"/>
    </location>
</feature>
<dbReference type="SUPFAM" id="SSF69572">
    <property type="entry name" value="Activating enzymes of the ubiquitin-like proteins"/>
    <property type="match status" value="1"/>
</dbReference>
<organism evidence="2 3">
    <name type="scientific">Rotaria socialis</name>
    <dbReference type="NCBI Taxonomy" id="392032"/>
    <lineage>
        <taxon>Eukaryota</taxon>
        <taxon>Metazoa</taxon>
        <taxon>Spiralia</taxon>
        <taxon>Gnathifera</taxon>
        <taxon>Rotifera</taxon>
        <taxon>Eurotatoria</taxon>
        <taxon>Bdelloidea</taxon>
        <taxon>Philodinida</taxon>
        <taxon>Philodinidae</taxon>
        <taxon>Rotaria</taxon>
    </lineage>
</organism>
<dbReference type="GO" id="GO:0004792">
    <property type="term" value="F:thiosulfate-cyanide sulfurtransferase activity"/>
    <property type="evidence" value="ECO:0007669"/>
    <property type="project" value="TreeGrafter"/>
</dbReference>
<reference evidence="2" key="1">
    <citation type="submission" date="2021-02" db="EMBL/GenBank/DDBJ databases">
        <authorList>
            <person name="Nowell W R."/>
        </authorList>
    </citation>
    <scope>NUCLEOTIDE SEQUENCE</scope>
</reference>
<dbReference type="PANTHER" id="PTHR10953:SF102">
    <property type="entry name" value="ADENYLYLTRANSFERASE AND SULFURTRANSFERASE MOCS3"/>
    <property type="match status" value="1"/>
</dbReference>
<evidence type="ECO:0000313" key="3">
    <source>
        <dbReference type="Proteomes" id="UP000663848"/>
    </source>
</evidence>
<dbReference type="InterPro" id="IPR000594">
    <property type="entry name" value="ThiF_NAD_FAD-bd"/>
</dbReference>
<dbReference type="AlphaFoldDB" id="A0A822B875"/>
<proteinExistence type="predicted"/>
<dbReference type="Gene3D" id="3.40.50.720">
    <property type="entry name" value="NAD(P)-binding Rossmann-like Domain"/>
    <property type="match status" value="1"/>
</dbReference>
<protein>
    <recommendedName>
        <fullName evidence="1">THIF-type NAD/FAD binding fold domain-containing protein</fullName>
    </recommendedName>
</protein>
<dbReference type="Proteomes" id="UP000663848">
    <property type="component" value="Unassembled WGS sequence"/>
</dbReference>
<name>A0A822B875_9BILA</name>
<dbReference type="GO" id="GO:0005737">
    <property type="term" value="C:cytoplasm"/>
    <property type="evidence" value="ECO:0007669"/>
    <property type="project" value="TreeGrafter"/>
</dbReference>
<dbReference type="Pfam" id="PF00899">
    <property type="entry name" value="ThiF"/>
    <property type="match status" value="1"/>
</dbReference>
<dbReference type="Gene3D" id="3.40.50.12550">
    <property type="entry name" value="Ubiquitin-activating enzyme E1, inactive adenylation domain, subdomain 2"/>
    <property type="match status" value="1"/>
</dbReference>
<gene>
    <name evidence="2" type="ORF">QYT958_LOCUS39271</name>
</gene>
<dbReference type="InterPro" id="IPR045886">
    <property type="entry name" value="ThiF/MoeB/HesA"/>
</dbReference>
<evidence type="ECO:0000259" key="1">
    <source>
        <dbReference type="Pfam" id="PF00899"/>
    </source>
</evidence>
<dbReference type="EMBL" id="CAJOBR010036230">
    <property type="protein sequence ID" value="CAF5013226.1"/>
    <property type="molecule type" value="Genomic_DNA"/>
</dbReference>
<dbReference type="InterPro" id="IPR035985">
    <property type="entry name" value="Ubiquitin-activating_enz"/>
</dbReference>
<feature type="domain" description="THIF-type NAD/FAD binding fold" evidence="1">
    <location>
        <begin position="51"/>
        <end position="145"/>
    </location>
</feature>
<sequence length="149" mass="16828">GKFMPIRQFFYFDAIECLPENVFLPSNEVTTESPTVVNLPMKPSRYLSQEIIFGQDFQEKLGKSKYFVVGSGAIGCEMLKNFAMMGIGCSEEGYVYVTDMDSIEKSNLNRQFLFRSWDIGKMKSTVAAEAVKAMNSRMNIRAYVDGVLP</sequence>
<comment type="caution">
    <text evidence="2">The sequence shown here is derived from an EMBL/GenBank/DDBJ whole genome shotgun (WGS) entry which is preliminary data.</text>
</comment>
<evidence type="ECO:0000313" key="2">
    <source>
        <dbReference type="EMBL" id="CAF5013226.1"/>
    </source>
</evidence>
<dbReference type="GO" id="GO:0016779">
    <property type="term" value="F:nucleotidyltransferase activity"/>
    <property type="evidence" value="ECO:0007669"/>
    <property type="project" value="TreeGrafter"/>
</dbReference>
<dbReference type="GO" id="GO:0008641">
    <property type="term" value="F:ubiquitin-like modifier activating enzyme activity"/>
    <property type="evidence" value="ECO:0007669"/>
    <property type="project" value="InterPro"/>
</dbReference>
<dbReference type="PANTHER" id="PTHR10953">
    <property type="entry name" value="UBIQUITIN-ACTIVATING ENZYME E1"/>
    <property type="match status" value="1"/>
</dbReference>